<dbReference type="EMBL" id="CP021422">
    <property type="protein sequence ID" value="ASB40867.1"/>
    <property type="molecule type" value="Genomic_DNA"/>
</dbReference>
<feature type="transmembrane region" description="Helical" evidence="1">
    <location>
        <begin position="103"/>
        <end position="124"/>
    </location>
</feature>
<proteinExistence type="predicted"/>
<keyword evidence="1" id="KW-0812">Transmembrane</keyword>
<evidence type="ECO:0000313" key="2">
    <source>
        <dbReference type="EMBL" id="ASB40867.1"/>
    </source>
</evidence>
<dbReference type="Proteomes" id="UP000596035">
    <property type="component" value="Chromosome"/>
</dbReference>
<protein>
    <recommendedName>
        <fullName evidence="6">ABC transporter permease</fullName>
    </recommendedName>
</protein>
<reference evidence="3 5" key="3">
    <citation type="submission" date="2020-11" db="EMBL/GenBank/DDBJ databases">
        <title>Closed and high quality bacterial genomes of the OMM12 community.</title>
        <authorList>
            <person name="Marbouty M."/>
            <person name="Lamy-Besnier Q."/>
            <person name="Debarbieux L."/>
            <person name="Koszul R."/>
        </authorList>
    </citation>
    <scope>NUCLEOTIDE SEQUENCE [LARGE SCALE GENOMIC DNA]</scope>
    <source>
        <strain evidence="3 5">KB18</strain>
    </source>
</reference>
<evidence type="ECO:0000313" key="5">
    <source>
        <dbReference type="Proteomes" id="UP000596035"/>
    </source>
</evidence>
<keyword evidence="4" id="KW-1185">Reference proteome</keyword>
<reference evidence="2" key="1">
    <citation type="journal article" date="2017" name="Genome Announc.">
        <title>High-Quality Whole-Genome Sequences of the Oligo-Mouse-Microbiota Bacterial Community.</title>
        <authorList>
            <person name="Garzetti D."/>
            <person name="Brugiroux S."/>
            <person name="Bunk B."/>
            <person name="Pukall R."/>
            <person name="McCoy K.D."/>
            <person name="Macpherson A.J."/>
            <person name="Stecher B."/>
        </authorList>
    </citation>
    <scope>NUCLEOTIDE SEQUENCE</scope>
    <source>
        <strain evidence="2">KB18</strain>
    </source>
</reference>
<organism evidence="3 5">
    <name type="scientific">Acutalibacter muris</name>
    <dbReference type="NCBI Taxonomy" id="1796620"/>
    <lineage>
        <taxon>Bacteria</taxon>
        <taxon>Bacillati</taxon>
        <taxon>Bacillota</taxon>
        <taxon>Clostridia</taxon>
        <taxon>Eubacteriales</taxon>
        <taxon>Acutalibacteraceae</taxon>
        <taxon>Acutalibacter</taxon>
    </lineage>
</organism>
<dbReference type="RefSeq" id="WP_066541383.1">
    <property type="nucleotide sequence ID" value="NZ_CP021422.1"/>
</dbReference>
<feature type="transmembrane region" description="Helical" evidence="1">
    <location>
        <begin position="150"/>
        <end position="177"/>
    </location>
</feature>
<accession>A0A1Z2XQZ2</accession>
<evidence type="ECO:0000313" key="4">
    <source>
        <dbReference type="Proteomes" id="UP000196710"/>
    </source>
</evidence>
<keyword evidence="1" id="KW-1133">Transmembrane helix</keyword>
<gene>
    <name evidence="2" type="ORF">ADH66_09500</name>
    <name evidence="3" type="ORF">I5Q82_19535</name>
</gene>
<dbReference type="AlphaFoldDB" id="A0A1Z2XQZ2"/>
<feature type="transmembrane region" description="Helical" evidence="1">
    <location>
        <begin position="51"/>
        <end position="74"/>
    </location>
</feature>
<dbReference type="Proteomes" id="UP000196710">
    <property type="component" value="Chromosome"/>
</dbReference>
<evidence type="ECO:0008006" key="6">
    <source>
        <dbReference type="Google" id="ProtNLM"/>
    </source>
</evidence>
<reference evidence="4" key="2">
    <citation type="submission" date="2017-05" db="EMBL/GenBank/DDBJ databases">
        <title>Improved OligoMM genomes.</title>
        <authorList>
            <person name="Garzetti D."/>
        </authorList>
    </citation>
    <scope>NUCLEOTIDE SEQUENCE [LARGE SCALE GENOMIC DNA]</scope>
    <source>
        <strain evidence="4">KB18</strain>
    </source>
</reference>
<keyword evidence="1" id="KW-0472">Membrane</keyword>
<dbReference type="EMBL" id="CP065321">
    <property type="protein sequence ID" value="QQR30149.1"/>
    <property type="molecule type" value="Genomic_DNA"/>
</dbReference>
<evidence type="ECO:0000313" key="3">
    <source>
        <dbReference type="EMBL" id="QQR30149.1"/>
    </source>
</evidence>
<feature type="transmembrane region" description="Helical" evidence="1">
    <location>
        <begin position="233"/>
        <end position="251"/>
    </location>
</feature>
<dbReference type="KEGG" id="amur:ADH66_09500"/>
<name>A0A1Z2XQZ2_9FIRM</name>
<evidence type="ECO:0000256" key="1">
    <source>
        <dbReference type="SAM" id="Phobius"/>
    </source>
</evidence>
<sequence>MKFLLAFRVQLRQALSWPVALCGLLTAVLMELSVAGLIADHISGRTPYTSVWYLINSTGTNLLTLFVLPTLPFAMSLARDWDSRALPYWTVRAGIARYTVSKLLASSLAGFLTMALGLTLFVLANGTFLPWFASCTSVDYEAVFESGHIFLGWACYILHMSLSGALIGALGMFMSILVSNQFVAISAPLAIHLTVLRVMPTHLISPISIWHPVNWVESIHYTAVPGLTLHGKFLLTAGFCGLMCGLGCVCMKRRMEHG</sequence>